<evidence type="ECO:0000313" key="2">
    <source>
        <dbReference type="Proteomes" id="UP000630936"/>
    </source>
</evidence>
<gene>
    <name evidence="1" type="ORF">GCM10010387_09110</name>
</gene>
<proteinExistence type="predicted"/>
<accession>A0A918PPW2</accession>
<dbReference type="Proteomes" id="UP000630936">
    <property type="component" value="Unassembled WGS sequence"/>
</dbReference>
<reference evidence="1" key="1">
    <citation type="journal article" date="2014" name="Int. J. Syst. Evol. Microbiol.">
        <title>Complete genome sequence of Corynebacterium casei LMG S-19264T (=DSM 44701T), isolated from a smear-ripened cheese.</title>
        <authorList>
            <consortium name="US DOE Joint Genome Institute (JGI-PGF)"/>
            <person name="Walter F."/>
            <person name="Albersmeier A."/>
            <person name="Kalinowski J."/>
            <person name="Ruckert C."/>
        </authorList>
    </citation>
    <scope>NUCLEOTIDE SEQUENCE</scope>
    <source>
        <strain evidence="1">JCM 4988</strain>
    </source>
</reference>
<dbReference type="RefSeq" id="WP_190121562.1">
    <property type="nucleotide sequence ID" value="NZ_BMWG01000002.1"/>
</dbReference>
<comment type="caution">
    <text evidence="1">The sequence shown here is derived from an EMBL/GenBank/DDBJ whole genome shotgun (WGS) entry which is preliminary data.</text>
</comment>
<organism evidence="1 2">
    <name type="scientific">Streptomyces inusitatus</name>
    <dbReference type="NCBI Taxonomy" id="68221"/>
    <lineage>
        <taxon>Bacteria</taxon>
        <taxon>Bacillati</taxon>
        <taxon>Actinomycetota</taxon>
        <taxon>Actinomycetes</taxon>
        <taxon>Kitasatosporales</taxon>
        <taxon>Streptomycetaceae</taxon>
        <taxon>Streptomyces</taxon>
    </lineage>
</organism>
<dbReference type="EMBL" id="BMWG01000002">
    <property type="protein sequence ID" value="GGZ18712.1"/>
    <property type="molecule type" value="Genomic_DNA"/>
</dbReference>
<name>A0A918PPW2_9ACTN</name>
<evidence type="ECO:0000313" key="1">
    <source>
        <dbReference type="EMBL" id="GGZ18712.1"/>
    </source>
</evidence>
<keyword evidence="2" id="KW-1185">Reference proteome</keyword>
<reference evidence="1" key="2">
    <citation type="submission" date="2020-09" db="EMBL/GenBank/DDBJ databases">
        <authorList>
            <person name="Sun Q."/>
            <person name="Ohkuma M."/>
        </authorList>
    </citation>
    <scope>NUCLEOTIDE SEQUENCE</scope>
    <source>
        <strain evidence="1">JCM 4988</strain>
    </source>
</reference>
<dbReference type="AlphaFoldDB" id="A0A918PPW2"/>
<protein>
    <submittedName>
        <fullName evidence="1">Uncharacterized protein</fullName>
    </submittedName>
</protein>
<sequence length="77" mass="8504">MTNNGHAWTPGMCWLYCRRTGIPVIWLGPATTEGIHAPMYGCAHCVAELEHMIRQHFIARNGPRASGNPGERQGTSE</sequence>